<dbReference type="AlphaFoldDB" id="A0A8H2J908"/>
<dbReference type="EMBL" id="POTL01000001">
    <property type="protein sequence ID" value="TLH51488.1"/>
    <property type="molecule type" value="Genomic_DNA"/>
</dbReference>
<reference evidence="1 3" key="2">
    <citation type="journal article" date="2019" name="BMC Evol. Biol.">
        <title>Comparative genomics of Mycobacterium mucogenicum and Mycobacterium neoaurum clade members emphasizing tRNA and non-coding RNA.</title>
        <authorList>
            <person name="Behra P.R.K."/>
            <person name="Pettersson B.M.F."/>
            <person name="Das S."/>
            <person name="Dasgupta S."/>
            <person name="Kirsebom L.A."/>
        </authorList>
    </citation>
    <scope>NUCLEOTIDE SEQUENCE [LARGE SCALE GENOMIC DNA]</scope>
    <source>
        <strain evidence="1 3">DSM 44124</strain>
    </source>
</reference>
<sequence length="150" mass="16375">MIRRALAQVGRWVESLVAPAPQVQFGIAGAVDEQKAREVNDLMAFFGFPTEFQVPVSAAGVAAETSPEAVSTVPPAVPASGHPDRDDQIAHVKKLIHDHDFFVDEHGYATCVMKDWRGKPTQWAGHLAELVVDMLRADARMAAATNKFRN</sequence>
<accession>A0A8H2J908</accession>
<proteinExistence type="predicted"/>
<dbReference type="EMBL" id="CP062008">
    <property type="protein sequence ID" value="QPG70041.1"/>
    <property type="molecule type" value="Genomic_DNA"/>
</dbReference>
<protein>
    <submittedName>
        <fullName evidence="2">Uncharacterized protein</fullName>
    </submittedName>
</protein>
<reference evidence="2" key="1">
    <citation type="submission" date="2018-01" db="EMBL/GenBank/DDBJ databases">
        <title>Comparative genomics of Mycobacterium mucogenicum and Mycobacterium neoaurum clade members emphasizing tRNA and non-coding RNA.</title>
        <authorList>
            <person name="Behra P.R.K."/>
            <person name="Pettersson B.M.F."/>
            <person name="Das S."/>
            <person name="Dasgupta S."/>
            <person name="Kirsebom L.A."/>
        </authorList>
    </citation>
    <scope>NUCLEOTIDE SEQUENCE</scope>
    <source>
        <strain evidence="2">DSM 44124</strain>
    </source>
</reference>
<evidence type="ECO:0000313" key="2">
    <source>
        <dbReference type="EMBL" id="TLH51488.1"/>
    </source>
</evidence>
<dbReference type="Proteomes" id="UP000309231">
    <property type="component" value="Chromosome"/>
</dbReference>
<evidence type="ECO:0000313" key="3">
    <source>
        <dbReference type="Proteomes" id="UP000309231"/>
    </source>
</evidence>
<dbReference type="GeneID" id="76723885"/>
<evidence type="ECO:0000313" key="1">
    <source>
        <dbReference type="EMBL" id="QPG70041.1"/>
    </source>
</evidence>
<organism evidence="2">
    <name type="scientific">Mycolicibacterium mucogenicum DSM 44124</name>
    <dbReference type="NCBI Taxonomy" id="1226753"/>
    <lineage>
        <taxon>Bacteria</taxon>
        <taxon>Bacillati</taxon>
        <taxon>Actinomycetota</taxon>
        <taxon>Actinomycetes</taxon>
        <taxon>Mycobacteriales</taxon>
        <taxon>Mycobacteriaceae</taxon>
        <taxon>Mycolicibacterium</taxon>
    </lineage>
</organism>
<gene>
    <name evidence="1" type="ORF">C1S78_003165</name>
    <name evidence="2" type="ORF">C1S78_03175</name>
</gene>
<name>A0A8H2J908_MYCMU</name>
<dbReference type="RefSeq" id="WP_053854547.1">
    <property type="nucleotide sequence ID" value="NZ_ANBS01000001.1"/>
</dbReference>
<keyword evidence="3" id="KW-1185">Reference proteome</keyword>
<reference evidence="1 3" key="3">
    <citation type="journal article" date="2019" name="Sci. Rep.">
        <title>Insight into the biology of Mycobacterium mucogenicum and Mycobacterium neoaurum clade members.</title>
        <authorList>
            <person name="Behra P.R.K."/>
            <person name="Pettersson B.M.F."/>
            <person name="Ramesh M."/>
            <person name="Dasgupta S."/>
            <person name="Kirsebom L.A."/>
        </authorList>
    </citation>
    <scope>NUCLEOTIDE SEQUENCE [LARGE SCALE GENOMIC DNA]</scope>
    <source>
        <strain evidence="1 3">DSM 44124</strain>
    </source>
</reference>
<dbReference type="KEGG" id="mmuc:C1S78_003165"/>